<dbReference type="AlphaFoldDB" id="A0A9W8K2K9"/>
<evidence type="ECO:0000313" key="3">
    <source>
        <dbReference type="Proteomes" id="UP001148786"/>
    </source>
</evidence>
<name>A0A9W8K2K9_9AGAR</name>
<reference evidence="2" key="1">
    <citation type="submission" date="2022-07" db="EMBL/GenBank/DDBJ databases">
        <title>Genome Sequence of Agrocybe chaxingu.</title>
        <authorList>
            <person name="Buettner E."/>
        </authorList>
    </citation>
    <scope>NUCLEOTIDE SEQUENCE</scope>
    <source>
        <strain evidence="2">MP-N11</strain>
    </source>
</reference>
<proteinExistence type="predicted"/>
<evidence type="ECO:0000256" key="1">
    <source>
        <dbReference type="SAM" id="MobiDB-lite"/>
    </source>
</evidence>
<dbReference type="Proteomes" id="UP001148786">
    <property type="component" value="Unassembled WGS sequence"/>
</dbReference>
<accession>A0A9W8K2K9</accession>
<feature type="region of interest" description="Disordered" evidence="1">
    <location>
        <begin position="284"/>
        <end position="319"/>
    </location>
</feature>
<gene>
    <name evidence="2" type="ORF">NLJ89_g4612</name>
</gene>
<feature type="region of interest" description="Disordered" evidence="1">
    <location>
        <begin position="233"/>
        <end position="272"/>
    </location>
</feature>
<sequence>MSTSLAIPTDSDFTFLPPQLFSEGFNFEEWQLSNENEFGPFFSEYFGQEPVAQGPALPNGFEVAQINNHDNVLSLFTADDDIRPPARYTSSQPPIAAPSLPETEYDHTTTSPPMGMGLQDNVSSDIYFPGTGSVTADNSFASTTTYPLELFPSSSFTFHVEQPLYPSAHHYPVQPPTTTSNSATYIGCNTPTEYHVGTAQAGTYGSFPSSSSHCSDPASTQSSLYDRVALEAAQPTASGSNPHSALEQAHPRTEDDNATESHSSLPRSAGGCDRRALHRHRHRHFHLPLPQDPRPPSPSRLTTRLPPPRPGPSAQPSANYVRLPDGRYRCRICTGKAAFADTEKDIVRHLETAKAHNPQRILCKDTIYRCPCGKSRLLGKRKDSHKRHVRTYIVAERREAIEAQDQERLSKVDAYEARLRSEKLL</sequence>
<evidence type="ECO:0000313" key="2">
    <source>
        <dbReference type="EMBL" id="KAJ3510545.1"/>
    </source>
</evidence>
<keyword evidence="3" id="KW-1185">Reference proteome</keyword>
<dbReference type="EMBL" id="JANKHO010000391">
    <property type="protein sequence ID" value="KAJ3510545.1"/>
    <property type="molecule type" value="Genomic_DNA"/>
</dbReference>
<organism evidence="2 3">
    <name type="scientific">Agrocybe chaxingu</name>
    <dbReference type="NCBI Taxonomy" id="84603"/>
    <lineage>
        <taxon>Eukaryota</taxon>
        <taxon>Fungi</taxon>
        <taxon>Dikarya</taxon>
        <taxon>Basidiomycota</taxon>
        <taxon>Agaricomycotina</taxon>
        <taxon>Agaricomycetes</taxon>
        <taxon>Agaricomycetidae</taxon>
        <taxon>Agaricales</taxon>
        <taxon>Agaricineae</taxon>
        <taxon>Strophariaceae</taxon>
        <taxon>Agrocybe</taxon>
    </lineage>
</organism>
<protein>
    <submittedName>
        <fullName evidence="2">Uncharacterized protein</fullName>
    </submittedName>
</protein>
<feature type="region of interest" description="Disordered" evidence="1">
    <location>
        <begin position="88"/>
        <end position="108"/>
    </location>
</feature>
<comment type="caution">
    <text evidence="2">The sequence shown here is derived from an EMBL/GenBank/DDBJ whole genome shotgun (WGS) entry which is preliminary data.</text>
</comment>